<dbReference type="Proteomes" id="UP000288789">
    <property type="component" value="Unassembled WGS sequence"/>
</dbReference>
<sequence length="138" mass="15661">MDEHAHGTSESVPCPNCRSVRKTISLCFVDDAQLDLKDSLRGKIKDSTKPSKKKLRQDFFVGDDMHQKSGKWYKKERYLNKDENTYKEVVTDPETGKIVHCCEEPLDQHQGHGSAKKKPDEMASPVENEPRDSGVDEA</sequence>
<comment type="caution">
    <text evidence="2">The sequence shown here is derived from an EMBL/GenBank/DDBJ whole genome shotgun (WGS) entry which is preliminary data.</text>
</comment>
<protein>
    <submittedName>
        <fullName evidence="2">Zinc ribbon domain-containing protein</fullName>
    </submittedName>
</protein>
<name>A0A451GEV5_9GAMM</name>
<evidence type="ECO:0000313" key="3">
    <source>
        <dbReference type="Proteomes" id="UP000288789"/>
    </source>
</evidence>
<organism evidence="2 3">
    <name type="scientific">Pseudidiomarina gelatinasegens</name>
    <dbReference type="NCBI Taxonomy" id="2487740"/>
    <lineage>
        <taxon>Bacteria</taxon>
        <taxon>Pseudomonadati</taxon>
        <taxon>Pseudomonadota</taxon>
        <taxon>Gammaproteobacteria</taxon>
        <taxon>Alteromonadales</taxon>
        <taxon>Idiomarinaceae</taxon>
        <taxon>Pseudidiomarina</taxon>
    </lineage>
</organism>
<gene>
    <name evidence="2" type="ORF">EGC76_05085</name>
</gene>
<dbReference type="AlphaFoldDB" id="A0A451GEV5"/>
<accession>A0A451GEV5</accession>
<feature type="compositionally biased region" description="Basic and acidic residues" evidence="1">
    <location>
        <begin position="128"/>
        <end position="138"/>
    </location>
</feature>
<feature type="region of interest" description="Disordered" evidence="1">
    <location>
        <begin position="103"/>
        <end position="138"/>
    </location>
</feature>
<evidence type="ECO:0000256" key="1">
    <source>
        <dbReference type="SAM" id="MobiDB-lite"/>
    </source>
</evidence>
<evidence type="ECO:0000313" key="2">
    <source>
        <dbReference type="EMBL" id="RWU11639.1"/>
    </source>
</evidence>
<dbReference type="EMBL" id="RSFE01000003">
    <property type="protein sequence ID" value="RWU11639.1"/>
    <property type="molecule type" value="Genomic_DNA"/>
</dbReference>
<dbReference type="RefSeq" id="WP_128351928.1">
    <property type="nucleotide sequence ID" value="NZ_RSFE01000003.1"/>
</dbReference>
<reference evidence="2 3" key="1">
    <citation type="submission" date="2018-12" db="EMBL/GenBank/DDBJ databases">
        <authorList>
            <person name="Li A."/>
            <person name="Zhang M."/>
            <person name="Zhu H."/>
        </authorList>
    </citation>
    <scope>NUCLEOTIDE SEQUENCE [LARGE SCALE GENOMIC DNA]</scope>
    <source>
        <strain evidence="2 3">R04H25</strain>
    </source>
</reference>
<keyword evidence="3" id="KW-1185">Reference proteome</keyword>
<dbReference type="OrthoDB" id="7066630at2"/>
<proteinExistence type="predicted"/>